<feature type="transmembrane region" description="Helical" evidence="7">
    <location>
        <begin position="64"/>
        <end position="88"/>
    </location>
</feature>
<evidence type="ECO:0000256" key="3">
    <source>
        <dbReference type="ARBA" id="ARBA00022692"/>
    </source>
</evidence>
<dbReference type="GO" id="GO:0046839">
    <property type="term" value="P:phospholipid dephosphorylation"/>
    <property type="evidence" value="ECO:0007669"/>
    <property type="project" value="TreeGrafter"/>
</dbReference>
<reference evidence="9 10" key="1">
    <citation type="journal article" date="2018" name="Nat. Ecol. Evol.">
        <title>Shark genomes provide insights into elasmobranch evolution and the origin of vertebrates.</title>
        <authorList>
            <person name="Hara Y"/>
            <person name="Yamaguchi K"/>
            <person name="Onimaru K"/>
            <person name="Kadota M"/>
            <person name="Koyanagi M"/>
            <person name="Keeley SD"/>
            <person name="Tatsumi K"/>
            <person name="Tanaka K"/>
            <person name="Motone F"/>
            <person name="Kageyama Y"/>
            <person name="Nozu R"/>
            <person name="Adachi N"/>
            <person name="Nishimura O"/>
            <person name="Nakagawa R"/>
            <person name="Tanegashima C"/>
            <person name="Kiyatake I"/>
            <person name="Matsumoto R"/>
            <person name="Murakumo K"/>
            <person name="Nishida K"/>
            <person name="Terakita A"/>
            <person name="Kuratani S"/>
            <person name="Sato K"/>
            <person name="Hyodo S Kuraku.S."/>
        </authorList>
    </citation>
    <scope>NUCLEOTIDE SEQUENCE [LARGE SCALE GENOMIC DNA]</scope>
</reference>
<gene>
    <name evidence="9" type="ORF">chiPu_0010744</name>
</gene>
<dbReference type="PANTHER" id="PTHR10165">
    <property type="entry name" value="LIPID PHOSPHATE PHOSPHATASE"/>
    <property type="match status" value="1"/>
</dbReference>
<evidence type="ECO:0000313" key="9">
    <source>
        <dbReference type="EMBL" id="GCC32283.1"/>
    </source>
</evidence>
<dbReference type="InterPro" id="IPR000326">
    <property type="entry name" value="PAP2/HPO"/>
</dbReference>
<dbReference type="CDD" id="cd03384">
    <property type="entry name" value="PAP2_wunen"/>
    <property type="match status" value="1"/>
</dbReference>
<keyword evidence="5 7" id="KW-0472">Membrane</keyword>
<dbReference type="SUPFAM" id="SSF48317">
    <property type="entry name" value="Acid phosphatase/Vanadium-dependent haloperoxidase"/>
    <property type="match status" value="1"/>
</dbReference>
<dbReference type="PANTHER" id="PTHR10165:SF25">
    <property type="entry name" value="PHOSPHOLIPID PHOSPHATASE 2"/>
    <property type="match status" value="1"/>
</dbReference>
<keyword evidence="4 7" id="KW-1133">Transmembrane helix</keyword>
<keyword evidence="10" id="KW-1185">Reference proteome</keyword>
<dbReference type="STRING" id="137246.A0A401SPJ3"/>
<feature type="transmembrane region" description="Helical" evidence="7">
    <location>
        <begin position="233"/>
        <end position="251"/>
    </location>
</feature>
<dbReference type="GO" id="GO:0006644">
    <property type="term" value="P:phospholipid metabolic process"/>
    <property type="evidence" value="ECO:0007669"/>
    <property type="project" value="InterPro"/>
</dbReference>
<protein>
    <recommendedName>
        <fullName evidence="8">Phosphatidic acid phosphatase type 2/haloperoxidase domain-containing protein</fullName>
    </recommendedName>
</protein>
<feature type="transmembrane region" description="Helical" evidence="7">
    <location>
        <begin position="173"/>
        <end position="191"/>
    </location>
</feature>
<organism evidence="9 10">
    <name type="scientific">Chiloscyllium punctatum</name>
    <name type="common">Brownbanded bambooshark</name>
    <name type="synonym">Hemiscyllium punctatum</name>
    <dbReference type="NCBI Taxonomy" id="137246"/>
    <lineage>
        <taxon>Eukaryota</taxon>
        <taxon>Metazoa</taxon>
        <taxon>Chordata</taxon>
        <taxon>Craniata</taxon>
        <taxon>Vertebrata</taxon>
        <taxon>Chondrichthyes</taxon>
        <taxon>Elasmobranchii</taxon>
        <taxon>Galeomorphii</taxon>
        <taxon>Galeoidea</taxon>
        <taxon>Orectolobiformes</taxon>
        <taxon>Hemiscylliidae</taxon>
        <taxon>Chiloscyllium</taxon>
    </lineage>
</organism>
<feature type="region of interest" description="Disordered" evidence="6">
    <location>
        <begin position="265"/>
        <end position="293"/>
    </location>
</feature>
<dbReference type="OMA" id="CWRWARL"/>
<dbReference type="GO" id="GO:0005886">
    <property type="term" value="C:plasma membrane"/>
    <property type="evidence" value="ECO:0007669"/>
    <property type="project" value="TreeGrafter"/>
</dbReference>
<feature type="transmembrane region" description="Helical" evidence="7">
    <location>
        <begin position="203"/>
        <end position="221"/>
    </location>
</feature>
<feature type="transmembrane region" description="Helical" evidence="7">
    <location>
        <begin position="15"/>
        <end position="36"/>
    </location>
</feature>
<evidence type="ECO:0000256" key="7">
    <source>
        <dbReference type="SAM" id="Phobius"/>
    </source>
</evidence>
<comment type="similarity">
    <text evidence="2">Belongs to the PA-phosphatase related phosphoesterase family.</text>
</comment>
<feature type="domain" description="Phosphatidic acid phosphatase type 2/haloperoxidase" evidence="8">
    <location>
        <begin position="108"/>
        <end position="248"/>
    </location>
</feature>
<keyword evidence="3 7" id="KW-0812">Transmembrane</keyword>
<dbReference type="EMBL" id="BEZZ01000423">
    <property type="protein sequence ID" value="GCC32283.1"/>
    <property type="molecule type" value="Genomic_DNA"/>
</dbReference>
<comment type="caution">
    <text evidence="9">The sequence shown here is derived from an EMBL/GenBank/DDBJ whole genome shotgun (WGS) entry which is preliminary data.</text>
</comment>
<dbReference type="InterPro" id="IPR043216">
    <property type="entry name" value="PAP-like"/>
</dbReference>
<dbReference type="OrthoDB" id="8907274at2759"/>
<dbReference type="GO" id="GO:0008195">
    <property type="term" value="F:phosphatidate phosphatase activity"/>
    <property type="evidence" value="ECO:0007669"/>
    <property type="project" value="TreeGrafter"/>
</dbReference>
<comment type="subcellular location">
    <subcellularLocation>
        <location evidence="1">Membrane</location>
        <topology evidence="1">Multi-pass membrane protein</topology>
    </subcellularLocation>
</comment>
<evidence type="ECO:0000256" key="6">
    <source>
        <dbReference type="SAM" id="MobiDB-lite"/>
    </source>
</evidence>
<evidence type="ECO:0000256" key="4">
    <source>
        <dbReference type="ARBA" id="ARBA00022989"/>
    </source>
</evidence>
<evidence type="ECO:0000313" key="10">
    <source>
        <dbReference type="Proteomes" id="UP000287033"/>
    </source>
</evidence>
<dbReference type="Gene3D" id="1.20.144.10">
    <property type="entry name" value="Phosphatidic acid phosphatase type 2/haloperoxidase"/>
    <property type="match status" value="1"/>
</dbReference>
<sequence>MAKFHECTIVSDDSLTLSFFLIFLSTALLPFVILTLKAKPNMQGFYCDDDSIKYPYKKDTISHWLMAAVLIPVSIIIVAVGEAFMVHLKLLYSRSEFNNYLAALYKVVGTFVFGASLSLSLTCIAKYTVGRLRPNFLALCKLNMSSVNCSQYVQSYSCTGPAADVTEARLSFYSGHSSFGMYCVVFISLYLQVRLHVKWARLLRPTIQFFLLTFAIYVGYTRVSDYRHHWSDVLVGFLQGAIVAILIVRYVSDFYKDRPLSNDVFETSEPERKPNIPLAETEPMNHYGTRHIP</sequence>
<proteinExistence type="inferred from homology"/>
<evidence type="ECO:0000256" key="2">
    <source>
        <dbReference type="ARBA" id="ARBA00008816"/>
    </source>
</evidence>
<dbReference type="Proteomes" id="UP000287033">
    <property type="component" value="Unassembled WGS sequence"/>
</dbReference>
<dbReference type="InterPro" id="IPR036938">
    <property type="entry name" value="PAP2/HPO_sf"/>
</dbReference>
<dbReference type="SMART" id="SM00014">
    <property type="entry name" value="acidPPc"/>
    <property type="match status" value="1"/>
</dbReference>
<feature type="transmembrane region" description="Helical" evidence="7">
    <location>
        <begin position="100"/>
        <end position="124"/>
    </location>
</feature>
<dbReference type="AlphaFoldDB" id="A0A401SPJ3"/>
<name>A0A401SPJ3_CHIPU</name>
<dbReference type="GO" id="GO:0007165">
    <property type="term" value="P:signal transduction"/>
    <property type="evidence" value="ECO:0007669"/>
    <property type="project" value="TreeGrafter"/>
</dbReference>
<evidence type="ECO:0000256" key="1">
    <source>
        <dbReference type="ARBA" id="ARBA00004141"/>
    </source>
</evidence>
<dbReference type="Pfam" id="PF01569">
    <property type="entry name" value="PAP2"/>
    <property type="match status" value="1"/>
</dbReference>
<evidence type="ECO:0000256" key="5">
    <source>
        <dbReference type="ARBA" id="ARBA00023136"/>
    </source>
</evidence>
<accession>A0A401SPJ3</accession>
<evidence type="ECO:0000259" key="8">
    <source>
        <dbReference type="SMART" id="SM00014"/>
    </source>
</evidence>